<dbReference type="eggNOG" id="KOG4297">
    <property type="taxonomic scope" value="Eukaryota"/>
</dbReference>
<keyword evidence="2" id="KW-0732">Signal</keyword>
<dbReference type="VEuPathDB" id="VectorBase:CQUJHB015041"/>
<sequence>MQFVFKISMVLAVVNLVACSSKGKYVAMTEKKTFLEAWRAYNSQLRIMLDQTGPKHSTYWIAGTDIGHEGRWMWITNDSPITAYTNWGGANPNNANGQDCMNIGSFEDDPTLWDDVSCEEEHSYICERIPRKSQPNTETMR</sequence>
<dbReference type="AlphaFoldDB" id="B0W3R3"/>
<dbReference type="Gene3D" id="3.10.100.10">
    <property type="entry name" value="Mannose-Binding Protein A, subunit A"/>
    <property type="match status" value="1"/>
</dbReference>
<gene>
    <name evidence="5" type="primary">6032808</name>
    <name evidence="4" type="ORF">CpipJ_CPIJ002079</name>
</gene>
<evidence type="ECO:0000313" key="6">
    <source>
        <dbReference type="Proteomes" id="UP000002320"/>
    </source>
</evidence>
<dbReference type="InterPro" id="IPR001304">
    <property type="entry name" value="C-type_lectin-like"/>
</dbReference>
<dbReference type="InterPro" id="IPR016186">
    <property type="entry name" value="C-type_lectin-like/link_sf"/>
</dbReference>
<dbReference type="EMBL" id="DS231833">
    <property type="protein sequence ID" value="EDS32210.1"/>
    <property type="molecule type" value="Genomic_DNA"/>
</dbReference>
<dbReference type="PROSITE" id="PS00615">
    <property type="entry name" value="C_TYPE_LECTIN_1"/>
    <property type="match status" value="1"/>
</dbReference>
<dbReference type="PROSITE" id="PS50041">
    <property type="entry name" value="C_TYPE_LECTIN_2"/>
    <property type="match status" value="1"/>
</dbReference>
<keyword evidence="1" id="KW-1015">Disulfide bond</keyword>
<dbReference type="InterPro" id="IPR016187">
    <property type="entry name" value="CTDL_fold"/>
</dbReference>
<evidence type="ECO:0000313" key="4">
    <source>
        <dbReference type="EMBL" id="EDS32210.1"/>
    </source>
</evidence>
<accession>B0W3R3</accession>
<name>B0W3R3_CULQU</name>
<feature type="domain" description="C-type lectin" evidence="3">
    <location>
        <begin position="57"/>
        <end position="127"/>
    </location>
</feature>
<organism>
    <name type="scientific">Culex quinquefasciatus</name>
    <name type="common">Southern house mosquito</name>
    <name type="synonym">Culex pungens</name>
    <dbReference type="NCBI Taxonomy" id="7176"/>
    <lineage>
        <taxon>Eukaryota</taxon>
        <taxon>Metazoa</taxon>
        <taxon>Ecdysozoa</taxon>
        <taxon>Arthropoda</taxon>
        <taxon>Hexapoda</taxon>
        <taxon>Insecta</taxon>
        <taxon>Pterygota</taxon>
        <taxon>Neoptera</taxon>
        <taxon>Endopterygota</taxon>
        <taxon>Diptera</taxon>
        <taxon>Nematocera</taxon>
        <taxon>Culicoidea</taxon>
        <taxon>Culicidae</taxon>
        <taxon>Culicinae</taxon>
        <taxon>Culicini</taxon>
        <taxon>Culex</taxon>
        <taxon>Culex</taxon>
    </lineage>
</organism>
<evidence type="ECO:0000256" key="1">
    <source>
        <dbReference type="ARBA" id="ARBA00023157"/>
    </source>
</evidence>
<dbReference type="HOGENOM" id="CLU_049894_10_0_1"/>
<feature type="chain" id="PRO_5011407367" description="C-type lectin domain-containing protein" evidence="2">
    <location>
        <begin position="20"/>
        <end position="141"/>
    </location>
</feature>
<protein>
    <recommendedName>
        <fullName evidence="3">C-type lectin domain-containing protein</fullName>
    </recommendedName>
</protein>
<evidence type="ECO:0000313" key="5">
    <source>
        <dbReference type="EnsemblMetazoa" id="CPIJ002079-PA"/>
    </source>
</evidence>
<dbReference type="InterPro" id="IPR050801">
    <property type="entry name" value="Ca-Dep_Lectins_ImmuneDev"/>
</dbReference>
<dbReference type="EnsemblMetazoa" id="CPIJ002079-RA">
    <property type="protein sequence ID" value="CPIJ002079-PA"/>
    <property type="gene ID" value="CPIJ002079"/>
</dbReference>
<dbReference type="KEGG" id="cqu:CpipJ_CPIJ002079"/>
<evidence type="ECO:0000259" key="3">
    <source>
        <dbReference type="PROSITE" id="PS50041"/>
    </source>
</evidence>
<dbReference type="Pfam" id="PF00059">
    <property type="entry name" value="Lectin_C"/>
    <property type="match status" value="1"/>
</dbReference>
<reference evidence="5" key="2">
    <citation type="submission" date="2021-02" db="UniProtKB">
        <authorList>
            <consortium name="EnsemblMetazoa"/>
        </authorList>
    </citation>
    <scope>IDENTIFICATION</scope>
    <source>
        <strain evidence="5">JHB</strain>
    </source>
</reference>
<dbReference type="CDD" id="cd00037">
    <property type="entry name" value="CLECT"/>
    <property type="match status" value="1"/>
</dbReference>
<dbReference type="InParanoid" id="B0W3R3"/>
<dbReference type="STRING" id="7176.B0W3R3"/>
<reference evidence="4" key="1">
    <citation type="submission" date="2007-03" db="EMBL/GenBank/DDBJ databases">
        <title>Annotation of Culex pipiens quinquefasciatus.</title>
        <authorList>
            <consortium name="The Broad Institute Genome Sequencing Platform"/>
            <person name="Atkinson P.W."/>
            <person name="Hemingway J."/>
            <person name="Christensen B.M."/>
            <person name="Higgs S."/>
            <person name="Kodira C."/>
            <person name="Hannick L."/>
            <person name="Megy K."/>
            <person name="O'Leary S."/>
            <person name="Pearson M."/>
            <person name="Haas B.J."/>
            <person name="Mauceli E."/>
            <person name="Wortman J.R."/>
            <person name="Lee N.H."/>
            <person name="Guigo R."/>
            <person name="Stanke M."/>
            <person name="Alvarado L."/>
            <person name="Amedeo P."/>
            <person name="Antoine C.H."/>
            <person name="Arensburger P."/>
            <person name="Bidwell S.L."/>
            <person name="Crawford M."/>
            <person name="Camaro F."/>
            <person name="Devon K."/>
            <person name="Engels R."/>
            <person name="Hammond M."/>
            <person name="Howarth C."/>
            <person name="Koehrsen M."/>
            <person name="Lawson D."/>
            <person name="Montgomery P."/>
            <person name="Nene V."/>
            <person name="Nusbaum C."/>
            <person name="Puiu D."/>
            <person name="Romero-Severson J."/>
            <person name="Severson D.W."/>
            <person name="Shumway M."/>
            <person name="Sisk P."/>
            <person name="Stolte C."/>
            <person name="Zeng Q."/>
            <person name="Eisenstadt E."/>
            <person name="Fraser-Liggett C."/>
            <person name="Strausberg R."/>
            <person name="Galagan J."/>
            <person name="Birren B."/>
            <person name="Collins F.H."/>
        </authorList>
    </citation>
    <scope>NUCLEOTIDE SEQUENCE [LARGE SCALE GENOMIC DNA]</scope>
    <source>
        <strain evidence="4">JHB</strain>
    </source>
</reference>
<dbReference type="InterPro" id="IPR018378">
    <property type="entry name" value="C-type_lectin_CS"/>
</dbReference>
<dbReference type="PANTHER" id="PTHR22801">
    <property type="entry name" value="LITHOSTATHINE"/>
    <property type="match status" value="1"/>
</dbReference>
<feature type="signal peptide" evidence="2">
    <location>
        <begin position="1"/>
        <end position="19"/>
    </location>
</feature>
<dbReference type="Proteomes" id="UP000002320">
    <property type="component" value="Unassembled WGS sequence"/>
</dbReference>
<dbReference type="PANTHER" id="PTHR22801:SF63">
    <property type="entry name" value="C-TYPE LECTIN DOMAIN-CONTAINING PROTEIN"/>
    <property type="match status" value="1"/>
</dbReference>
<dbReference type="OrthoDB" id="7760957at2759"/>
<evidence type="ECO:0000256" key="2">
    <source>
        <dbReference type="SAM" id="SignalP"/>
    </source>
</evidence>
<proteinExistence type="predicted"/>
<dbReference type="VEuPathDB" id="VectorBase:CPIJ002079"/>
<dbReference type="SUPFAM" id="SSF56436">
    <property type="entry name" value="C-type lectin-like"/>
    <property type="match status" value="1"/>
</dbReference>
<keyword evidence="6" id="KW-1185">Reference proteome</keyword>